<dbReference type="Pfam" id="PF13579">
    <property type="entry name" value="Glyco_trans_4_4"/>
    <property type="match status" value="1"/>
</dbReference>
<dbReference type="PANTHER" id="PTHR45947">
    <property type="entry name" value="SULFOQUINOVOSYL TRANSFERASE SQD2"/>
    <property type="match status" value="1"/>
</dbReference>
<dbReference type="CDD" id="cd03794">
    <property type="entry name" value="GT4_WbuB-like"/>
    <property type="match status" value="1"/>
</dbReference>
<keyword evidence="3 5" id="KW-0808">Transferase</keyword>
<dbReference type="SUPFAM" id="SSF53756">
    <property type="entry name" value="UDP-Glycosyltransferase/glycogen phosphorylase"/>
    <property type="match status" value="1"/>
</dbReference>
<dbReference type="InterPro" id="IPR028098">
    <property type="entry name" value="Glyco_trans_4-like_N"/>
</dbReference>
<evidence type="ECO:0000256" key="2">
    <source>
        <dbReference type="ARBA" id="ARBA00022676"/>
    </source>
</evidence>
<keyword evidence="6" id="KW-1185">Reference proteome</keyword>
<dbReference type="InterPro" id="IPR050194">
    <property type="entry name" value="Glycosyltransferase_grp1"/>
</dbReference>
<dbReference type="GO" id="GO:0016758">
    <property type="term" value="F:hexosyltransferase activity"/>
    <property type="evidence" value="ECO:0007669"/>
    <property type="project" value="TreeGrafter"/>
</dbReference>
<dbReference type="GO" id="GO:1901137">
    <property type="term" value="P:carbohydrate derivative biosynthetic process"/>
    <property type="evidence" value="ECO:0007669"/>
    <property type="project" value="UniProtKB-ARBA"/>
</dbReference>
<evidence type="ECO:0000313" key="6">
    <source>
        <dbReference type="Proteomes" id="UP000319516"/>
    </source>
</evidence>
<evidence type="ECO:0000256" key="3">
    <source>
        <dbReference type="ARBA" id="ARBA00022679"/>
    </source>
</evidence>
<dbReference type="Pfam" id="PF13692">
    <property type="entry name" value="Glyco_trans_1_4"/>
    <property type="match status" value="1"/>
</dbReference>
<gene>
    <name evidence="5" type="ORF">FB467_0462</name>
</gene>
<dbReference type="AlphaFoldDB" id="A0A542YMR8"/>
<evidence type="ECO:0000256" key="1">
    <source>
        <dbReference type="ARBA" id="ARBA00021292"/>
    </source>
</evidence>
<keyword evidence="2" id="KW-0328">Glycosyltransferase</keyword>
<reference evidence="5 6" key="1">
    <citation type="submission" date="2019-06" db="EMBL/GenBank/DDBJ databases">
        <title>Sequencing the genomes of 1000 actinobacteria strains.</title>
        <authorList>
            <person name="Klenk H.-P."/>
        </authorList>
    </citation>
    <scope>NUCLEOTIDE SEQUENCE [LARGE SCALE GENOMIC DNA]</scope>
    <source>
        <strain evidence="5 6">DSM 12335</strain>
    </source>
</reference>
<proteinExistence type="predicted"/>
<evidence type="ECO:0000259" key="4">
    <source>
        <dbReference type="Pfam" id="PF13579"/>
    </source>
</evidence>
<sequence>MGGPRRPLRAVVLRPGRTLTAVGRSPGAAVPAAVRNLPTAASVWWRHVGRAGAKATSVALRSAPRPVRDAVQHPAVRGRRPDLAALALAAAGRTPEAVELLESALAGDGPAGVPPGVARRVASAATTLHLPDLASRALDLLPAQDRHRPRTAALVAAARGDLTTAVEQARLAPGIRGRQLATRLGGELEVLRHGILDDALAEPPPPRRATAPVRRVLHVVSNAVPEVQAGYTIRTHGIVTAQRDAGMDPHVVTRLGFPVDSGTLAARREVVVDGIDHHRLLPRGPMPLPGRAMQEQAVRELTALVERLRPDVLHAHSKHENAQVALVVGRRTGLPVVYEVRGFLEETWLSRGGDPAADFYTLSREAEAACMAAADRVVAISETMRTAIVGRGIPADRVSVVPNAVPAAFTEPLPDGAATRAELGFAPTDTVFGTVSTLNDYEGIDTLVAAVAELDDPAVRLLVVGDGPARSALQAQAAPLGDRVVFTGRVPHARVREHLAVLDVFCVSRRATAVTALVPPLKPLEAMGGGLPVLVSDLPPLVELVPPGRFGAAAPPGDPAAWAEEMRRLRYAPEHARTMGAQARDWVSRHGTWAAAADRYAEVYGEIARA</sequence>
<dbReference type="Gene3D" id="3.40.50.2000">
    <property type="entry name" value="Glycogen Phosphorylase B"/>
    <property type="match status" value="2"/>
</dbReference>
<dbReference type="EMBL" id="VFOP01000001">
    <property type="protein sequence ID" value="TQL49392.1"/>
    <property type="molecule type" value="Genomic_DNA"/>
</dbReference>
<protein>
    <recommendedName>
        <fullName evidence="1">D-inositol 3-phosphate glycosyltransferase</fullName>
    </recommendedName>
</protein>
<accession>A0A542YMR8</accession>
<feature type="domain" description="Glycosyltransferase subfamily 4-like N-terminal" evidence="4">
    <location>
        <begin position="230"/>
        <end position="403"/>
    </location>
</feature>
<name>A0A542YMR8_9MICO</name>
<dbReference type="Proteomes" id="UP000319516">
    <property type="component" value="Unassembled WGS sequence"/>
</dbReference>
<comment type="caution">
    <text evidence="5">The sequence shown here is derived from an EMBL/GenBank/DDBJ whole genome shotgun (WGS) entry which is preliminary data.</text>
</comment>
<evidence type="ECO:0000313" key="5">
    <source>
        <dbReference type="EMBL" id="TQL49392.1"/>
    </source>
</evidence>
<organism evidence="5 6">
    <name type="scientific">Ornithinicoccus hortensis</name>
    <dbReference type="NCBI Taxonomy" id="82346"/>
    <lineage>
        <taxon>Bacteria</taxon>
        <taxon>Bacillati</taxon>
        <taxon>Actinomycetota</taxon>
        <taxon>Actinomycetes</taxon>
        <taxon>Micrococcales</taxon>
        <taxon>Intrasporangiaceae</taxon>
        <taxon>Ornithinicoccus</taxon>
    </lineage>
</organism>
<dbReference type="PANTHER" id="PTHR45947:SF3">
    <property type="entry name" value="SULFOQUINOVOSYL TRANSFERASE SQD2"/>
    <property type="match status" value="1"/>
</dbReference>